<dbReference type="SMART" id="SM00530">
    <property type="entry name" value="HTH_XRE"/>
    <property type="match status" value="1"/>
</dbReference>
<feature type="transmembrane region" description="Helical" evidence="2">
    <location>
        <begin position="185"/>
        <end position="208"/>
    </location>
</feature>
<dbReference type="PANTHER" id="PTHR46558:SF13">
    <property type="entry name" value="HTH-TYPE TRANSCRIPTIONAL REGULATOR IMMR"/>
    <property type="match status" value="1"/>
</dbReference>
<feature type="domain" description="HTH cro/C1-type" evidence="3">
    <location>
        <begin position="7"/>
        <end position="61"/>
    </location>
</feature>
<feature type="transmembrane region" description="Helical" evidence="2">
    <location>
        <begin position="118"/>
        <end position="140"/>
    </location>
</feature>
<keyword evidence="5" id="KW-1185">Reference proteome</keyword>
<feature type="transmembrane region" description="Helical" evidence="2">
    <location>
        <begin position="152"/>
        <end position="173"/>
    </location>
</feature>
<dbReference type="EMBL" id="FOJY01000008">
    <property type="protein sequence ID" value="SFB07738.1"/>
    <property type="molecule type" value="Genomic_DNA"/>
</dbReference>
<evidence type="ECO:0000256" key="2">
    <source>
        <dbReference type="SAM" id="Phobius"/>
    </source>
</evidence>
<keyword evidence="2" id="KW-0472">Membrane</keyword>
<dbReference type="GO" id="GO:0003677">
    <property type="term" value="F:DNA binding"/>
    <property type="evidence" value="ECO:0007669"/>
    <property type="project" value="UniProtKB-KW"/>
</dbReference>
<dbReference type="Proteomes" id="UP000198838">
    <property type="component" value="Unassembled WGS sequence"/>
</dbReference>
<dbReference type="AlphaFoldDB" id="A0A1I0Y5L4"/>
<evidence type="ECO:0000313" key="5">
    <source>
        <dbReference type="Proteomes" id="UP000198838"/>
    </source>
</evidence>
<keyword evidence="2" id="KW-0812">Transmembrane</keyword>
<dbReference type="Pfam" id="PF01381">
    <property type="entry name" value="HTH_3"/>
    <property type="match status" value="1"/>
</dbReference>
<dbReference type="Gene3D" id="1.10.260.40">
    <property type="entry name" value="lambda repressor-like DNA-binding domains"/>
    <property type="match status" value="1"/>
</dbReference>
<dbReference type="PANTHER" id="PTHR46558">
    <property type="entry name" value="TRACRIPTIONAL REGULATORY PROTEIN-RELATED-RELATED"/>
    <property type="match status" value="1"/>
</dbReference>
<dbReference type="SUPFAM" id="SSF47413">
    <property type="entry name" value="lambda repressor-like DNA-binding domains"/>
    <property type="match status" value="1"/>
</dbReference>
<dbReference type="OrthoDB" id="9801008at2"/>
<accession>A0A1I0Y5L4</accession>
<evidence type="ECO:0000256" key="1">
    <source>
        <dbReference type="ARBA" id="ARBA00023125"/>
    </source>
</evidence>
<dbReference type="STRING" id="1120918.SAMN05216249_108103"/>
<gene>
    <name evidence="4" type="ORF">SAMN05216249_108103</name>
</gene>
<keyword evidence="1 4" id="KW-0238">DNA-binding</keyword>
<reference evidence="4 5" key="1">
    <citation type="submission" date="2016-10" db="EMBL/GenBank/DDBJ databases">
        <authorList>
            <person name="de Groot N.N."/>
        </authorList>
    </citation>
    <scope>NUCLEOTIDE SEQUENCE [LARGE SCALE GENOMIC DNA]</scope>
    <source>
        <strain evidence="4 5">DSM 5522</strain>
    </source>
</reference>
<evidence type="ECO:0000313" key="4">
    <source>
        <dbReference type="EMBL" id="SFB07738.1"/>
    </source>
</evidence>
<feature type="transmembrane region" description="Helical" evidence="2">
    <location>
        <begin position="91"/>
        <end position="112"/>
    </location>
</feature>
<dbReference type="RefSeq" id="WP_092872117.1">
    <property type="nucleotide sequence ID" value="NZ_FOJY01000008.1"/>
</dbReference>
<protein>
    <submittedName>
        <fullName evidence="4">DNA-binding transcriptional regulator, XRE-family HTH domain</fullName>
    </submittedName>
</protein>
<evidence type="ECO:0000259" key="3">
    <source>
        <dbReference type="PROSITE" id="PS50943"/>
    </source>
</evidence>
<dbReference type="CDD" id="cd00093">
    <property type="entry name" value="HTH_XRE"/>
    <property type="match status" value="1"/>
</dbReference>
<proteinExistence type="predicted"/>
<organism evidence="4 5">
    <name type="scientific">Acetitomaculum ruminis DSM 5522</name>
    <dbReference type="NCBI Taxonomy" id="1120918"/>
    <lineage>
        <taxon>Bacteria</taxon>
        <taxon>Bacillati</taxon>
        <taxon>Bacillota</taxon>
        <taxon>Clostridia</taxon>
        <taxon>Lachnospirales</taxon>
        <taxon>Lachnospiraceae</taxon>
        <taxon>Acetitomaculum</taxon>
    </lineage>
</organism>
<keyword evidence="2" id="KW-1133">Transmembrane helix</keyword>
<dbReference type="InterPro" id="IPR001387">
    <property type="entry name" value="Cro/C1-type_HTH"/>
</dbReference>
<name>A0A1I0Y5L4_9FIRM</name>
<dbReference type="InterPro" id="IPR010982">
    <property type="entry name" value="Lambda_DNA-bd_dom_sf"/>
</dbReference>
<sequence length="216" mass="25147">MEIGSKIRQSRMEAKITQEQVAEILGVSRQTISNWENEKSYPDIISVLKMSDLYQVSLDYLLKGETSMNNYMDFLDESTNVVKSKNRLSKLILILTYFVFWTIAVIAFWCFLKPGDEMGYTFLYFYIVTPFATLMVSFIIGENNYWGRWKWLATIVFGIMYMMLSYCTFDMAWSISMKKVAVPRFSTILVGMIISLIGMTVGHLLYFVRSRTKKKA</sequence>
<dbReference type="PROSITE" id="PS50943">
    <property type="entry name" value="HTH_CROC1"/>
    <property type="match status" value="1"/>
</dbReference>